<evidence type="ECO:0000313" key="7">
    <source>
        <dbReference type="Proteomes" id="UP000241426"/>
    </source>
</evidence>
<dbReference type="SUPFAM" id="SSF52172">
    <property type="entry name" value="CheY-like"/>
    <property type="match status" value="1"/>
</dbReference>
<dbReference type="PROSITE" id="PS50043">
    <property type="entry name" value="HTH_LUXR_2"/>
    <property type="match status" value="1"/>
</dbReference>
<dbReference type="InterPro" id="IPR001633">
    <property type="entry name" value="EAL_dom"/>
</dbReference>
<dbReference type="InterPro" id="IPR001789">
    <property type="entry name" value="Sig_transdc_resp-reg_receiver"/>
</dbReference>
<accession>A0A2T3KK95</accession>
<dbReference type="PRINTS" id="PR00038">
    <property type="entry name" value="HTHLUXR"/>
</dbReference>
<dbReference type="PROSITE" id="PS50883">
    <property type="entry name" value="EAL"/>
    <property type="match status" value="1"/>
</dbReference>
<name>A0A2T3KK95_9GAMM</name>
<dbReference type="CDD" id="cd00156">
    <property type="entry name" value="REC"/>
    <property type="match status" value="1"/>
</dbReference>
<dbReference type="GO" id="GO:0071111">
    <property type="term" value="F:cyclic-guanylate-specific phosphodiesterase activity"/>
    <property type="evidence" value="ECO:0007669"/>
    <property type="project" value="InterPro"/>
</dbReference>
<evidence type="ECO:0000259" key="3">
    <source>
        <dbReference type="PROSITE" id="PS50043"/>
    </source>
</evidence>
<dbReference type="RefSeq" id="WP_107280959.1">
    <property type="nucleotide sequence ID" value="NZ_PYNF01000004.1"/>
</dbReference>
<dbReference type="Pfam" id="PF00072">
    <property type="entry name" value="Response_reg"/>
    <property type="match status" value="1"/>
</dbReference>
<evidence type="ECO:0000259" key="5">
    <source>
        <dbReference type="PROSITE" id="PS50883"/>
    </source>
</evidence>
<dbReference type="PANTHER" id="PTHR33121:SF70">
    <property type="entry name" value="SIGNALING PROTEIN YKOW"/>
    <property type="match status" value="1"/>
</dbReference>
<sequence length="600" mass="68739">MIHVLIIDSLTTIKKSKHAMNILIIESDIFQSKKLKSILLEINMCEIIIVNNAVLAIKELQQNHFDLIFCNIDITDIDGITILFKFIHNKELQNVVLISSGNENISQLTYDMCNQLNYKHVSMLYKPFDITSLERILCRITKENNELHLNEIDKPLSSIDIIRAFSENWIFLVYQPQFDFRSGDLLAVEALARIRHPIYGDIEPKVFIPIIEDMGLMSHLFHLVLDKATSALGTFGFNVKLSINITKNILQEEICDLILNICRKNNFANSDLTLELTEEQAYRRTPTLLANLARLELNNIKLSIDDFGTGYASLDQLINLPVAEIKIDKKFISGICHDYKRQQMTKLSLFLAQSLGINCVAEGVEDKETWEYLRELGIDVCQGYYTGKPLPIHELKELYNLFIETKKNQPLICKNTTILIFIDNSLSMSALERLLSKELTDYSIITASNTDSINYTLRDYPINYIISDSLSIDKLKDINWESKLNDNNVSLLLLVEKDDNHSIKTINNIIPVIKSGTLQEDVKKIIYNIKKSKISLNLEYDSLSKQEQAVTKLLIAGFTNKYIARELDLNEKTISTYKKRVLNKLNVKSTVELYQVLGNN</sequence>
<dbReference type="PROSITE" id="PS00622">
    <property type="entry name" value="HTH_LUXR_1"/>
    <property type="match status" value="1"/>
</dbReference>
<dbReference type="Pfam" id="PF00196">
    <property type="entry name" value="GerE"/>
    <property type="match status" value="1"/>
</dbReference>
<comment type="caution">
    <text evidence="6">The sequence shown here is derived from an EMBL/GenBank/DDBJ whole genome shotgun (WGS) entry which is preliminary data.</text>
</comment>
<dbReference type="GO" id="GO:0003677">
    <property type="term" value="F:DNA binding"/>
    <property type="evidence" value="ECO:0007669"/>
    <property type="project" value="UniProtKB-KW"/>
</dbReference>
<dbReference type="SMART" id="SM00052">
    <property type="entry name" value="EAL"/>
    <property type="match status" value="1"/>
</dbReference>
<evidence type="ECO:0000256" key="1">
    <source>
        <dbReference type="ARBA" id="ARBA00023125"/>
    </source>
</evidence>
<feature type="domain" description="HTH luxR-type" evidence="3">
    <location>
        <begin position="536"/>
        <end position="600"/>
    </location>
</feature>
<dbReference type="InterPro" id="IPR011006">
    <property type="entry name" value="CheY-like_superfamily"/>
</dbReference>
<dbReference type="AlphaFoldDB" id="A0A2T3KK95"/>
<feature type="domain" description="Response regulatory" evidence="4">
    <location>
        <begin position="21"/>
        <end position="141"/>
    </location>
</feature>
<gene>
    <name evidence="6" type="ORF">C9J27_06700</name>
</gene>
<dbReference type="GO" id="GO:0000160">
    <property type="term" value="P:phosphorelay signal transduction system"/>
    <property type="evidence" value="ECO:0007669"/>
    <property type="project" value="InterPro"/>
</dbReference>
<dbReference type="Proteomes" id="UP000241426">
    <property type="component" value="Unassembled WGS sequence"/>
</dbReference>
<dbReference type="InterPro" id="IPR016032">
    <property type="entry name" value="Sig_transdc_resp-reg_C-effctor"/>
</dbReference>
<evidence type="ECO:0000256" key="2">
    <source>
        <dbReference type="PROSITE-ProRule" id="PRU00169"/>
    </source>
</evidence>
<dbReference type="Pfam" id="PF00563">
    <property type="entry name" value="EAL"/>
    <property type="match status" value="1"/>
</dbReference>
<dbReference type="SUPFAM" id="SSF46894">
    <property type="entry name" value="C-terminal effector domain of the bipartite response regulators"/>
    <property type="match status" value="1"/>
</dbReference>
<evidence type="ECO:0000259" key="4">
    <source>
        <dbReference type="PROSITE" id="PS50110"/>
    </source>
</evidence>
<reference evidence="6 7" key="1">
    <citation type="submission" date="2018-01" db="EMBL/GenBank/DDBJ databases">
        <title>Whole genome sequencing of Histamine producing bacteria.</title>
        <authorList>
            <person name="Butler K."/>
        </authorList>
    </citation>
    <scope>NUCLEOTIDE SEQUENCE [LARGE SCALE GENOMIC DNA]</scope>
    <source>
        <strain evidence="6 7">FS-7.2</strain>
    </source>
</reference>
<proteinExistence type="predicted"/>
<dbReference type="InterPro" id="IPR000792">
    <property type="entry name" value="Tscrpt_reg_LuxR_C"/>
</dbReference>
<dbReference type="SMART" id="SM00421">
    <property type="entry name" value="HTH_LUXR"/>
    <property type="match status" value="1"/>
</dbReference>
<dbReference type="PROSITE" id="PS50110">
    <property type="entry name" value="RESPONSE_REGULATORY"/>
    <property type="match status" value="1"/>
</dbReference>
<dbReference type="SUPFAM" id="SSF141868">
    <property type="entry name" value="EAL domain-like"/>
    <property type="match status" value="1"/>
</dbReference>
<dbReference type="Gene3D" id="1.10.10.10">
    <property type="entry name" value="Winged helix-like DNA-binding domain superfamily/Winged helix DNA-binding domain"/>
    <property type="match status" value="1"/>
</dbReference>
<dbReference type="GO" id="GO:0006355">
    <property type="term" value="P:regulation of DNA-templated transcription"/>
    <property type="evidence" value="ECO:0007669"/>
    <property type="project" value="InterPro"/>
</dbReference>
<dbReference type="EMBL" id="PYNF01000004">
    <property type="protein sequence ID" value="PSU99931.1"/>
    <property type="molecule type" value="Genomic_DNA"/>
</dbReference>
<keyword evidence="1" id="KW-0238">DNA-binding</keyword>
<dbReference type="CDD" id="cd01948">
    <property type="entry name" value="EAL"/>
    <property type="match status" value="1"/>
</dbReference>
<dbReference type="InterPro" id="IPR036388">
    <property type="entry name" value="WH-like_DNA-bd_sf"/>
</dbReference>
<dbReference type="Gene3D" id="3.20.20.450">
    <property type="entry name" value="EAL domain"/>
    <property type="match status" value="1"/>
</dbReference>
<feature type="domain" description="EAL" evidence="5">
    <location>
        <begin position="154"/>
        <end position="403"/>
    </location>
</feature>
<dbReference type="Gene3D" id="3.40.50.2300">
    <property type="match status" value="1"/>
</dbReference>
<protein>
    <submittedName>
        <fullName evidence="6">Diguanylate phosphodiesterase</fullName>
    </submittedName>
</protein>
<dbReference type="PANTHER" id="PTHR33121">
    <property type="entry name" value="CYCLIC DI-GMP PHOSPHODIESTERASE PDEF"/>
    <property type="match status" value="1"/>
</dbReference>
<comment type="caution">
    <text evidence="2">Lacks conserved residue(s) required for the propagation of feature annotation.</text>
</comment>
<dbReference type="InterPro" id="IPR035919">
    <property type="entry name" value="EAL_sf"/>
</dbReference>
<dbReference type="InterPro" id="IPR050706">
    <property type="entry name" value="Cyclic-di-GMP_PDE-like"/>
</dbReference>
<organism evidence="6 7">
    <name type="scientific">Photobacterium kishitanii</name>
    <dbReference type="NCBI Taxonomy" id="318456"/>
    <lineage>
        <taxon>Bacteria</taxon>
        <taxon>Pseudomonadati</taxon>
        <taxon>Pseudomonadota</taxon>
        <taxon>Gammaproteobacteria</taxon>
        <taxon>Vibrionales</taxon>
        <taxon>Vibrionaceae</taxon>
        <taxon>Photobacterium</taxon>
    </lineage>
</organism>
<dbReference type="CDD" id="cd06170">
    <property type="entry name" value="LuxR_C_like"/>
    <property type="match status" value="1"/>
</dbReference>
<evidence type="ECO:0000313" key="6">
    <source>
        <dbReference type="EMBL" id="PSU99931.1"/>
    </source>
</evidence>